<dbReference type="KEGG" id="apln:108732468"/>
<feature type="compositionally biased region" description="Low complexity" evidence="6">
    <location>
        <begin position="696"/>
        <end position="710"/>
    </location>
</feature>
<dbReference type="Pfam" id="PF01607">
    <property type="entry name" value="CBM_14"/>
    <property type="match status" value="9"/>
</dbReference>
<evidence type="ECO:0000259" key="8">
    <source>
        <dbReference type="PROSITE" id="PS50940"/>
    </source>
</evidence>
<evidence type="ECO:0000256" key="5">
    <source>
        <dbReference type="ARBA" id="ARBA00023180"/>
    </source>
</evidence>
<dbReference type="InterPro" id="IPR036508">
    <property type="entry name" value="Chitin-bd_dom_sf"/>
</dbReference>
<feature type="compositionally biased region" description="Polar residues" evidence="6">
    <location>
        <begin position="144"/>
        <end position="173"/>
    </location>
</feature>
<feature type="domain" description="Chitin-binding type-2" evidence="8">
    <location>
        <begin position="807"/>
        <end position="866"/>
    </location>
</feature>
<feature type="domain" description="Chitin-binding type-2" evidence="8">
    <location>
        <begin position="23"/>
        <end position="83"/>
    </location>
</feature>
<dbReference type="Gene3D" id="2.170.140.10">
    <property type="entry name" value="Chitin binding domain"/>
    <property type="match status" value="9"/>
</dbReference>
<dbReference type="AlphaFoldDB" id="A0A7F5R9J1"/>
<feature type="chain" id="PRO_5028922740" evidence="7">
    <location>
        <begin position="22"/>
        <end position="866"/>
    </location>
</feature>
<reference evidence="10" key="1">
    <citation type="submission" date="2025-08" db="UniProtKB">
        <authorList>
            <consortium name="RefSeq"/>
        </authorList>
    </citation>
    <scope>IDENTIFICATION</scope>
    <source>
        <tissue evidence="10">Entire body</tissue>
    </source>
</reference>
<proteinExistence type="predicted"/>
<feature type="region of interest" description="Disordered" evidence="6">
    <location>
        <begin position="689"/>
        <end position="710"/>
    </location>
</feature>
<feature type="domain" description="Chitin-binding type-2" evidence="8">
    <location>
        <begin position="711"/>
        <end position="772"/>
    </location>
</feature>
<evidence type="ECO:0000256" key="3">
    <source>
        <dbReference type="ARBA" id="ARBA00022737"/>
    </source>
</evidence>
<feature type="compositionally biased region" description="Gly residues" evidence="6">
    <location>
        <begin position="238"/>
        <end position="247"/>
    </location>
</feature>
<feature type="compositionally biased region" description="Acidic residues" evidence="6">
    <location>
        <begin position="438"/>
        <end position="447"/>
    </location>
</feature>
<feature type="region of interest" description="Disordered" evidence="6">
    <location>
        <begin position="772"/>
        <end position="798"/>
    </location>
</feature>
<evidence type="ECO:0000256" key="2">
    <source>
        <dbReference type="ARBA" id="ARBA00022729"/>
    </source>
</evidence>
<evidence type="ECO:0000256" key="4">
    <source>
        <dbReference type="ARBA" id="ARBA00023157"/>
    </source>
</evidence>
<keyword evidence="3" id="KW-0677">Repeat</keyword>
<accession>A0A7F5R9J1</accession>
<evidence type="ECO:0000313" key="10">
    <source>
        <dbReference type="RefSeq" id="XP_025832634.1"/>
    </source>
</evidence>
<evidence type="ECO:0000313" key="9">
    <source>
        <dbReference type="Proteomes" id="UP000192223"/>
    </source>
</evidence>
<feature type="domain" description="Chitin-binding type-2" evidence="8">
    <location>
        <begin position="272"/>
        <end position="332"/>
    </location>
</feature>
<dbReference type="PANTHER" id="PTHR23301:SF0">
    <property type="entry name" value="CHITIN-BINDING TYPE-2 DOMAIN-CONTAINING PROTEIN-RELATED"/>
    <property type="match status" value="1"/>
</dbReference>
<dbReference type="PROSITE" id="PS50940">
    <property type="entry name" value="CHIT_BIND_II"/>
    <property type="match status" value="9"/>
</dbReference>
<feature type="domain" description="Chitin-binding type-2" evidence="8">
    <location>
        <begin position="562"/>
        <end position="620"/>
    </location>
</feature>
<keyword evidence="2 7" id="KW-0732">Signal</keyword>
<dbReference type="InParanoid" id="A0A7F5R9J1"/>
<dbReference type="GeneID" id="108732468"/>
<evidence type="ECO:0000256" key="7">
    <source>
        <dbReference type="SAM" id="SignalP"/>
    </source>
</evidence>
<dbReference type="PANTHER" id="PTHR23301">
    <property type="entry name" value="CHITIN BINDING PERITROPHIN-A"/>
    <property type="match status" value="1"/>
</dbReference>
<dbReference type="InterPro" id="IPR002557">
    <property type="entry name" value="Chitin-bd_dom"/>
</dbReference>
<feature type="domain" description="Chitin-binding type-2" evidence="8">
    <location>
        <begin position="622"/>
        <end position="682"/>
    </location>
</feature>
<evidence type="ECO:0000256" key="6">
    <source>
        <dbReference type="SAM" id="MobiDB-lite"/>
    </source>
</evidence>
<keyword evidence="4" id="KW-1015">Disulfide bond</keyword>
<dbReference type="InterPro" id="IPR051940">
    <property type="entry name" value="Chitin_bind-dev_reg"/>
</dbReference>
<keyword evidence="5" id="KW-0325">Glycoprotein</keyword>
<feature type="signal peptide" evidence="7">
    <location>
        <begin position="1"/>
        <end position="21"/>
    </location>
</feature>
<feature type="domain" description="Chitin-binding type-2" evidence="8">
    <location>
        <begin position="353"/>
        <end position="389"/>
    </location>
</feature>
<dbReference type="GO" id="GO:0005576">
    <property type="term" value="C:extracellular region"/>
    <property type="evidence" value="ECO:0007669"/>
    <property type="project" value="InterPro"/>
</dbReference>
<gene>
    <name evidence="10" type="primary">LOC108732468</name>
</gene>
<keyword evidence="9" id="KW-1185">Reference proteome</keyword>
<dbReference type="RefSeq" id="XP_025832634.1">
    <property type="nucleotide sequence ID" value="XM_025976849.1"/>
</dbReference>
<sequence length="866" mass="91663">MKTVINLSLLCTILCLGGISAASSECPAVDPLDHSVYLPHESDCSKFYECSNGVPILLACPKGTLFNTDLDVCDWPENVVCQKQKCPEVDPIDTSIYLPHESDCSKFYQCSNGVAVQQSCPSGLFFNTKLNVCDYPENVDSCPGSNDNAAGENNGSAEHGSDANNGNNGSYVINGTDGNNGNNGSHVINGTDGNNGNNGSHVINGTDGSHGNNGSHGYNGTDGNNGSHVINGTDGSQGPDGSGGNNGNNGNDESNGSDESDSDENDSGSSASGVCPAVDPLDRSIYLPHESDCSKFYECSNGVPILLECPKGTLFNTDLDACDWPENVVCQKQKCPEVDPIDTSIYLPHESDYQCSNGVAVQQSCPSGLLFNTKLNVCDYPENVDSCPGSNDSGADENDANAENGSEGGDVSDGNNEIINGTDESNELEGSGGNNGNDESDGSDENDSGSSASGVCPAVDPLDRSIYLPHESDCSKFYECSNGVPIELSCPSGLLFNIKLNVCDYPQNVDSCPRIKKNISIHNEVYPNKLSYSISITCTMKTVLSLSLLCSLLYLEESAAANIKCPAVDPLDQSIYLPHENDCSKFYECSNGIPNLLQCPEGTLFNSDLNVCDWPDNVVCQKQKCPEVDPIDTSIYLPHKSDCSRFYQCSNGVAVEQRCPSGLLFNKKLQVCDYPKNVQCHSLDDNNGSDANHATNGNNGNDASNSGSPGSGVCPAVDPLGHSVYLPHKSDCSKFYECSNGVPVEQSCPNGLLFNPKLNVCDYPENVHSCPGSDDHHGGHGGHGHHGSDENNVNNGNNGSNSGSPVIGVCPAVDPLDHSVYLPHKSDCSKFYECSNGVPIELSCPDGLVFNTDLSVCDYRANSSLC</sequence>
<feature type="compositionally biased region" description="Low complexity" evidence="6">
    <location>
        <begin position="174"/>
        <end position="221"/>
    </location>
</feature>
<dbReference type="GO" id="GO:0008061">
    <property type="term" value="F:chitin binding"/>
    <property type="evidence" value="ECO:0007669"/>
    <property type="project" value="UniProtKB-KW"/>
</dbReference>
<dbReference type="Proteomes" id="UP000192223">
    <property type="component" value="Unplaced"/>
</dbReference>
<dbReference type="SMART" id="SM00494">
    <property type="entry name" value="ChtBD2"/>
    <property type="match status" value="9"/>
</dbReference>
<evidence type="ECO:0000256" key="1">
    <source>
        <dbReference type="ARBA" id="ARBA00022669"/>
    </source>
</evidence>
<protein>
    <submittedName>
        <fullName evidence="10">Chitin-binding domain protein cbd-1</fullName>
    </submittedName>
</protein>
<organism evidence="9 10">
    <name type="scientific">Agrilus planipennis</name>
    <name type="common">Emerald ash borer</name>
    <name type="synonym">Agrilus marcopoli</name>
    <dbReference type="NCBI Taxonomy" id="224129"/>
    <lineage>
        <taxon>Eukaryota</taxon>
        <taxon>Metazoa</taxon>
        <taxon>Ecdysozoa</taxon>
        <taxon>Arthropoda</taxon>
        <taxon>Hexapoda</taxon>
        <taxon>Insecta</taxon>
        <taxon>Pterygota</taxon>
        <taxon>Neoptera</taxon>
        <taxon>Endopterygota</taxon>
        <taxon>Coleoptera</taxon>
        <taxon>Polyphaga</taxon>
        <taxon>Elateriformia</taxon>
        <taxon>Buprestoidea</taxon>
        <taxon>Buprestidae</taxon>
        <taxon>Agrilinae</taxon>
        <taxon>Agrilus</taxon>
    </lineage>
</organism>
<name>A0A7F5R9J1_AGRPL</name>
<feature type="domain" description="Chitin-binding type-2" evidence="8">
    <location>
        <begin position="87"/>
        <end position="144"/>
    </location>
</feature>
<dbReference type="OrthoDB" id="6020543at2759"/>
<feature type="compositionally biased region" description="Acidic residues" evidence="6">
    <location>
        <begin position="255"/>
        <end position="266"/>
    </location>
</feature>
<feature type="region of interest" description="Disordered" evidence="6">
    <location>
        <begin position="144"/>
        <end position="276"/>
    </location>
</feature>
<feature type="region of interest" description="Disordered" evidence="6">
    <location>
        <begin position="388"/>
        <end position="455"/>
    </location>
</feature>
<feature type="domain" description="Chitin-binding type-2" evidence="8">
    <location>
        <begin position="453"/>
        <end position="514"/>
    </location>
</feature>
<keyword evidence="1" id="KW-0147">Chitin-binding</keyword>
<dbReference type="SUPFAM" id="SSF57625">
    <property type="entry name" value="Invertebrate chitin-binding proteins"/>
    <property type="match status" value="9"/>
</dbReference>